<sequence length="202" mass="21997">MKKTKLLFLLLPVALLLVYCSDEPEQDDNSGEAVTVAETTGASSTEALIKRGEYLLEIMSCHDCHSPKQMGPNGPEIIPGKGLSGHPADMPYQAVAPSSLPEGAALFNATNTVTQGPWGITFSANITSDETGIGNWSEEQFRKAFTQGKSKGMDNTRPLLPPMPWFNFVNISDEDLHALFTYLKHTEPVKNVVPNPIPIDEL</sequence>
<keyword evidence="8" id="KW-1185">Reference proteome</keyword>
<dbReference type="GO" id="GO:0046872">
    <property type="term" value="F:metal ion binding"/>
    <property type="evidence" value="ECO:0007669"/>
    <property type="project" value="UniProtKB-KW"/>
</dbReference>
<feature type="domain" description="Cytochrome c" evidence="6">
    <location>
        <begin position="47"/>
        <end position="187"/>
    </location>
</feature>
<dbReference type="Gene3D" id="1.10.760.10">
    <property type="entry name" value="Cytochrome c-like domain"/>
    <property type="match status" value="1"/>
</dbReference>
<proteinExistence type="predicted"/>
<keyword evidence="3 4" id="KW-0408">Iron</keyword>
<dbReference type="PANTHER" id="PTHR35008">
    <property type="entry name" value="BLL4482 PROTEIN-RELATED"/>
    <property type="match status" value="1"/>
</dbReference>
<keyword evidence="1 4" id="KW-0349">Heme</keyword>
<comment type="caution">
    <text evidence="7">The sequence shown here is derived from an EMBL/GenBank/DDBJ whole genome shotgun (WGS) entry which is preliminary data.</text>
</comment>
<evidence type="ECO:0000256" key="3">
    <source>
        <dbReference type="ARBA" id="ARBA00023004"/>
    </source>
</evidence>
<dbReference type="PROSITE" id="PS51007">
    <property type="entry name" value="CYTC"/>
    <property type="match status" value="1"/>
</dbReference>
<evidence type="ECO:0000313" key="8">
    <source>
        <dbReference type="Proteomes" id="UP000223913"/>
    </source>
</evidence>
<dbReference type="InterPro" id="IPR009056">
    <property type="entry name" value="Cyt_c-like_dom"/>
</dbReference>
<evidence type="ECO:0000259" key="6">
    <source>
        <dbReference type="PROSITE" id="PS51007"/>
    </source>
</evidence>
<dbReference type="InterPro" id="IPR036909">
    <property type="entry name" value="Cyt_c-like_dom_sf"/>
</dbReference>
<evidence type="ECO:0000256" key="1">
    <source>
        <dbReference type="ARBA" id="ARBA00022617"/>
    </source>
</evidence>
<keyword evidence="5" id="KW-0732">Signal</keyword>
<reference evidence="7 8" key="1">
    <citation type="submission" date="2017-10" db="EMBL/GenBank/DDBJ databases">
        <title>The draft genome sequence of Lewinella nigricans NBRC 102662.</title>
        <authorList>
            <person name="Wang K."/>
        </authorList>
    </citation>
    <scope>NUCLEOTIDE SEQUENCE [LARGE SCALE GENOMIC DNA]</scope>
    <source>
        <strain evidence="7 8">NBRC 102662</strain>
    </source>
</reference>
<evidence type="ECO:0000256" key="4">
    <source>
        <dbReference type="PROSITE-ProRule" id="PRU00433"/>
    </source>
</evidence>
<dbReference type="PANTHER" id="PTHR35008:SF4">
    <property type="entry name" value="BLL4482 PROTEIN"/>
    <property type="match status" value="1"/>
</dbReference>
<dbReference type="InterPro" id="IPR051459">
    <property type="entry name" value="Cytochrome_c-type_DH"/>
</dbReference>
<feature type="chain" id="PRO_5012383997" evidence="5">
    <location>
        <begin position="22"/>
        <end position="202"/>
    </location>
</feature>
<feature type="signal peptide" evidence="5">
    <location>
        <begin position="1"/>
        <end position="21"/>
    </location>
</feature>
<dbReference type="Proteomes" id="UP000223913">
    <property type="component" value="Unassembled WGS sequence"/>
</dbReference>
<keyword evidence="2 4" id="KW-0479">Metal-binding</keyword>
<dbReference type="GO" id="GO:0020037">
    <property type="term" value="F:heme binding"/>
    <property type="evidence" value="ECO:0007669"/>
    <property type="project" value="InterPro"/>
</dbReference>
<dbReference type="SUPFAM" id="SSF46626">
    <property type="entry name" value="Cytochrome c"/>
    <property type="match status" value="1"/>
</dbReference>
<organism evidence="7 8">
    <name type="scientific">Flavilitoribacter nigricans (strain ATCC 23147 / DSM 23189 / NBRC 102662 / NCIMB 1420 / SS-2)</name>
    <name type="common">Lewinella nigricans</name>
    <dbReference type="NCBI Taxonomy" id="1122177"/>
    <lineage>
        <taxon>Bacteria</taxon>
        <taxon>Pseudomonadati</taxon>
        <taxon>Bacteroidota</taxon>
        <taxon>Saprospiria</taxon>
        <taxon>Saprospirales</taxon>
        <taxon>Lewinellaceae</taxon>
        <taxon>Flavilitoribacter</taxon>
    </lineage>
</organism>
<dbReference type="RefSeq" id="WP_099151221.1">
    <property type="nucleotide sequence ID" value="NZ_PDUD01000022.1"/>
</dbReference>
<protein>
    <submittedName>
        <fullName evidence="7">Diheme cytochrome c-553</fullName>
    </submittedName>
</protein>
<gene>
    <name evidence="7" type="ORF">CRP01_16735</name>
</gene>
<evidence type="ECO:0000256" key="2">
    <source>
        <dbReference type="ARBA" id="ARBA00022723"/>
    </source>
</evidence>
<accession>A0A2D0N9W4</accession>
<dbReference type="AlphaFoldDB" id="A0A2D0N9W4"/>
<evidence type="ECO:0000313" key="7">
    <source>
        <dbReference type="EMBL" id="PHN05166.1"/>
    </source>
</evidence>
<dbReference type="EMBL" id="PDUD01000022">
    <property type="protein sequence ID" value="PHN05166.1"/>
    <property type="molecule type" value="Genomic_DNA"/>
</dbReference>
<evidence type="ECO:0000256" key="5">
    <source>
        <dbReference type="SAM" id="SignalP"/>
    </source>
</evidence>
<dbReference type="OrthoDB" id="9809720at2"/>
<name>A0A2D0N9W4_FLAN2</name>
<dbReference type="GO" id="GO:0009055">
    <property type="term" value="F:electron transfer activity"/>
    <property type="evidence" value="ECO:0007669"/>
    <property type="project" value="InterPro"/>
</dbReference>